<gene>
    <name evidence="6" type="ORF">DQQ10_00675</name>
</gene>
<dbReference type="PROSITE" id="PS50893">
    <property type="entry name" value="ABC_TRANSPORTER_2"/>
    <property type="match status" value="1"/>
</dbReference>
<dbReference type="Pfam" id="PF00005">
    <property type="entry name" value="ABC_tran"/>
    <property type="match status" value="1"/>
</dbReference>
<comment type="similarity">
    <text evidence="1">Belongs to the ABC transporter superfamily.</text>
</comment>
<comment type="caution">
    <text evidence="6">The sequence shown here is derived from an EMBL/GenBank/DDBJ whole genome shotgun (WGS) entry which is preliminary data.</text>
</comment>
<dbReference type="AlphaFoldDB" id="A0A364Y6Q8"/>
<keyword evidence="7" id="KW-1185">Reference proteome</keyword>
<evidence type="ECO:0000313" key="7">
    <source>
        <dbReference type="Proteomes" id="UP000251889"/>
    </source>
</evidence>
<keyword evidence="4 6" id="KW-0067">ATP-binding</keyword>
<evidence type="ECO:0000259" key="5">
    <source>
        <dbReference type="PROSITE" id="PS50893"/>
    </source>
</evidence>
<evidence type="ECO:0000256" key="3">
    <source>
        <dbReference type="ARBA" id="ARBA00022741"/>
    </source>
</evidence>
<dbReference type="GO" id="GO:0140359">
    <property type="term" value="F:ABC-type transporter activity"/>
    <property type="evidence" value="ECO:0007669"/>
    <property type="project" value="InterPro"/>
</dbReference>
<name>A0A364Y6Q8_9BACT</name>
<dbReference type="GO" id="GO:0016020">
    <property type="term" value="C:membrane"/>
    <property type="evidence" value="ECO:0007669"/>
    <property type="project" value="InterPro"/>
</dbReference>
<dbReference type="PANTHER" id="PTHR46743:SF2">
    <property type="entry name" value="TEICHOIC ACIDS EXPORT ATP-BINDING PROTEIN TAGH"/>
    <property type="match status" value="1"/>
</dbReference>
<dbReference type="CDD" id="cd10147">
    <property type="entry name" value="Wzt_C-like"/>
    <property type="match status" value="1"/>
</dbReference>
<proteinExistence type="inferred from homology"/>
<dbReference type="EMBL" id="QMFY01000001">
    <property type="protein sequence ID" value="RAW02657.1"/>
    <property type="molecule type" value="Genomic_DNA"/>
</dbReference>
<dbReference type="GO" id="GO:0005524">
    <property type="term" value="F:ATP binding"/>
    <property type="evidence" value="ECO:0007669"/>
    <property type="project" value="UniProtKB-KW"/>
</dbReference>
<dbReference type="SUPFAM" id="SSF52540">
    <property type="entry name" value="P-loop containing nucleoside triphosphate hydrolases"/>
    <property type="match status" value="1"/>
</dbReference>
<dbReference type="Gene3D" id="2.70.50.60">
    <property type="entry name" value="abc- transporter (atp binding component) like domain"/>
    <property type="match status" value="1"/>
</dbReference>
<dbReference type="InterPro" id="IPR015860">
    <property type="entry name" value="ABC_transpr_TagH-like"/>
</dbReference>
<accession>A0A364Y6Q8</accession>
<dbReference type="PANTHER" id="PTHR46743">
    <property type="entry name" value="TEICHOIC ACIDS EXPORT ATP-BINDING PROTEIN TAGH"/>
    <property type="match status" value="1"/>
</dbReference>
<dbReference type="InterPro" id="IPR029439">
    <property type="entry name" value="Wzt_C"/>
</dbReference>
<dbReference type="Gene3D" id="3.40.50.300">
    <property type="entry name" value="P-loop containing nucleotide triphosphate hydrolases"/>
    <property type="match status" value="1"/>
</dbReference>
<keyword evidence="3" id="KW-0547">Nucleotide-binding</keyword>
<sequence>MMKPILEIQNIGKRFTIGHEQGPYLSFRDKITDLFKASKSKKENFWALDDVSFDVQPGEAVGIIGRNGAGKSTLLKVLSKITPPTRGRIISRGRMASLLEVGTGFHQELTGRENIFLNGSILGMRKKEIVSKFDEIVDFSGVEQFLDTPLKHYSSGMQLRLAFAVAAFLEPEILIIDEVLAVGDAEFQKKCMGKMNEVNKAEGRTILLVSHDMAAITNICSRAILLEKGNIKMQGSASDVVQQYLLQASKYTSSGIISAENASGTKAVKFTEIKLFQSENAEKRYVNSIATSGNVGFEVTLENDLPHHVKTYIAITVFDNRGNKLFTLDNLYTNQPLTLHTGRQTVVCVLQDLPLLPSHYFVNLWCSDGYETFHTVENAFKFEVEKSDVFQTGKIHNINQHGFFFVRNEWSAVN</sequence>
<dbReference type="InterPro" id="IPR003593">
    <property type="entry name" value="AAA+_ATPase"/>
</dbReference>
<protein>
    <submittedName>
        <fullName evidence="6">ABC transporter ATP-binding protein</fullName>
    </submittedName>
</protein>
<evidence type="ECO:0000313" key="6">
    <source>
        <dbReference type="EMBL" id="RAW02657.1"/>
    </source>
</evidence>
<dbReference type="InterPro" id="IPR050683">
    <property type="entry name" value="Bact_Polysacc_Export_ATP-bd"/>
</dbReference>
<dbReference type="Pfam" id="PF14524">
    <property type="entry name" value="Wzt_C"/>
    <property type="match status" value="1"/>
</dbReference>
<dbReference type="InterPro" id="IPR003439">
    <property type="entry name" value="ABC_transporter-like_ATP-bd"/>
</dbReference>
<dbReference type="InterPro" id="IPR027417">
    <property type="entry name" value="P-loop_NTPase"/>
</dbReference>
<feature type="domain" description="ABC transporter" evidence="5">
    <location>
        <begin position="29"/>
        <end position="253"/>
    </location>
</feature>
<reference evidence="6 7" key="1">
    <citation type="submission" date="2018-06" db="EMBL/GenBank/DDBJ databases">
        <title>Chryseolinea flavus sp. nov., a member of the phylum Bacteroidetes isolated from soil.</title>
        <authorList>
            <person name="Li Y."/>
            <person name="Wang J."/>
        </authorList>
    </citation>
    <scope>NUCLEOTIDE SEQUENCE [LARGE SCALE GENOMIC DNA]</scope>
    <source>
        <strain evidence="6 7">SDU1-6</strain>
    </source>
</reference>
<dbReference type="SMART" id="SM00382">
    <property type="entry name" value="AAA"/>
    <property type="match status" value="1"/>
</dbReference>
<keyword evidence="2" id="KW-0813">Transport</keyword>
<organism evidence="6 7">
    <name type="scientific">Pseudochryseolinea flava</name>
    <dbReference type="NCBI Taxonomy" id="2059302"/>
    <lineage>
        <taxon>Bacteria</taxon>
        <taxon>Pseudomonadati</taxon>
        <taxon>Bacteroidota</taxon>
        <taxon>Cytophagia</taxon>
        <taxon>Cytophagales</taxon>
        <taxon>Fulvivirgaceae</taxon>
        <taxon>Pseudochryseolinea</taxon>
    </lineage>
</organism>
<dbReference type="GO" id="GO:0016887">
    <property type="term" value="F:ATP hydrolysis activity"/>
    <property type="evidence" value="ECO:0007669"/>
    <property type="project" value="InterPro"/>
</dbReference>
<dbReference type="CDD" id="cd03220">
    <property type="entry name" value="ABC_KpsT_Wzt"/>
    <property type="match status" value="1"/>
</dbReference>
<dbReference type="Proteomes" id="UP000251889">
    <property type="component" value="Unassembled WGS sequence"/>
</dbReference>
<dbReference type="OrthoDB" id="9785229at2"/>
<evidence type="ECO:0000256" key="2">
    <source>
        <dbReference type="ARBA" id="ARBA00022448"/>
    </source>
</evidence>
<evidence type="ECO:0000256" key="4">
    <source>
        <dbReference type="ARBA" id="ARBA00022840"/>
    </source>
</evidence>
<evidence type="ECO:0000256" key="1">
    <source>
        <dbReference type="ARBA" id="ARBA00005417"/>
    </source>
</evidence>